<dbReference type="AlphaFoldDB" id="A0A1G7DJN8"/>
<dbReference type="Gene3D" id="3.40.50.1820">
    <property type="entry name" value="alpha/beta hydrolase"/>
    <property type="match status" value="1"/>
</dbReference>
<gene>
    <name evidence="2" type="ORF">SAMN04488567_1971</name>
</gene>
<dbReference type="Pfam" id="PF00196">
    <property type="entry name" value="GerE"/>
    <property type="match status" value="1"/>
</dbReference>
<evidence type="ECO:0000259" key="1">
    <source>
        <dbReference type="PROSITE" id="PS50043"/>
    </source>
</evidence>
<feature type="domain" description="HTH luxR-type" evidence="1">
    <location>
        <begin position="203"/>
        <end position="268"/>
    </location>
</feature>
<evidence type="ECO:0000313" key="2">
    <source>
        <dbReference type="EMBL" id="SDE51754.1"/>
    </source>
</evidence>
<dbReference type="InterPro" id="IPR029058">
    <property type="entry name" value="AB_hydrolase_fold"/>
</dbReference>
<proteinExistence type="predicted"/>
<organism evidence="2 3">
    <name type="scientific">Limimaricola pyoseonensis</name>
    <dbReference type="NCBI Taxonomy" id="521013"/>
    <lineage>
        <taxon>Bacteria</taxon>
        <taxon>Pseudomonadati</taxon>
        <taxon>Pseudomonadota</taxon>
        <taxon>Alphaproteobacteria</taxon>
        <taxon>Rhodobacterales</taxon>
        <taxon>Paracoccaceae</taxon>
        <taxon>Limimaricola</taxon>
    </lineage>
</organism>
<dbReference type="GO" id="GO:0003677">
    <property type="term" value="F:DNA binding"/>
    <property type="evidence" value="ECO:0007669"/>
    <property type="project" value="InterPro"/>
</dbReference>
<dbReference type="SUPFAM" id="SSF53474">
    <property type="entry name" value="alpha/beta-Hydrolases"/>
    <property type="match status" value="1"/>
</dbReference>
<keyword evidence="3" id="KW-1185">Reference proteome</keyword>
<protein>
    <submittedName>
        <fullName evidence="2">Regulatory protein, luxR family</fullName>
    </submittedName>
</protein>
<dbReference type="Proteomes" id="UP000198922">
    <property type="component" value="Unassembled WGS sequence"/>
</dbReference>
<name>A0A1G7DJN8_9RHOB</name>
<accession>A0A1G7DJN8</accession>
<dbReference type="Gene3D" id="1.10.10.10">
    <property type="entry name" value="Winged helix-like DNA-binding domain superfamily/Winged helix DNA-binding domain"/>
    <property type="match status" value="1"/>
</dbReference>
<dbReference type="SMART" id="SM00421">
    <property type="entry name" value="HTH_LUXR"/>
    <property type="match status" value="1"/>
</dbReference>
<dbReference type="InterPro" id="IPR016032">
    <property type="entry name" value="Sig_transdc_resp-reg_C-effctor"/>
</dbReference>
<dbReference type="EMBL" id="FNAT01000002">
    <property type="protein sequence ID" value="SDE51754.1"/>
    <property type="molecule type" value="Genomic_DNA"/>
</dbReference>
<evidence type="ECO:0000313" key="3">
    <source>
        <dbReference type="Proteomes" id="UP000198922"/>
    </source>
</evidence>
<dbReference type="PROSITE" id="PS50043">
    <property type="entry name" value="HTH_LUXR_2"/>
    <property type="match status" value="1"/>
</dbReference>
<dbReference type="CDD" id="cd06170">
    <property type="entry name" value="LuxR_C_like"/>
    <property type="match status" value="1"/>
</dbReference>
<reference evidence="3" key="1">
    <citation type="submission" date="2016-10" db="EMBL/GenBank/DDBJ databases">
        <authorList>
            <person name="Varghese N."/>
            <person name="Submissions S."/>
        </authorList>
    </citation>
    <scope>NUCLEOTIDE SEQUENCE [LARGE SCALE GENOMIC DNA]</scope>
    <source>
        <strain evidence="3">DSM 21424</strain>
    </source>
</reference>
<dbReference type="InterPro" id="IPR000792">
    <property type="entry name" value="Tscrpt_reg_LuxR_C"/>
</dbReference>
<dbReference type="SUPFAM" id="SSF46894">
    <property type="entry name" value="C-terminal effector domain of the bipartite response regulators"/>
    <property type="match status" value="1"/>
</dbReference>
<sequence length="586" mass="64839">MTEMAARRLAQHRAQERHGFPASDPLTVIDRIYEVAMDPTRFEEMLDHWEAVMGPLRRAGTGLGQFDGHVQRADQVLERALAGEGADTPEAMLGRLGHAAAFAVTPRLTVSHCNPAATRAFGITPDARIGDLALAEADTVSLSRCVEQLMAGPAGDPVVLRNRARHSDRLIMFHLRLIRPRDGEAYVLAVTSELGWPEGFSALLREAFGLTHAESQILRGLAEGLSLPEIADGRGRSLATVRAQLKAILSKTETRSQTELVRLTLSSMEMAQPGLAKRPAERDPVAQPFQTLKLPDGRRLDYLILGDPAGRDCLYLPLNLGLVLWPAPAEAEARRRGLRIIVPVRAGYGHSTVLPAGVPYLDTLCDDLVRLLDHLGCGPLPVLSIGDDSLLAMAFNARHPGRMTALIACAGVLPLHRPEQYERMHKWHRFILASARYTPQLLPFMVKAGFAMVRRLGKPGFVQAVYGRSAADIRTFEIPEVREAMLLGSEVTVNDHHAAQDAFAREIVAHESHDWEPALAALRRVPVQMLNGLQDPQVPIATLEEFRDDHPWIDWRIFPDAGQLLFFLKWRDVLPELEKHARAIKS</sequence>
<dbReference type="STRING" id="521013.SAMN04488567_1971"/>
<dbReference type="GO" id="GO:0006355">
    <property type="term" value="P:regulation of DNA-templated transcription"/>
    <property type="evidence" value="ECO:0007669"/>
    <property type="project" value="InterPro"/>
</dbReference>
<dbReference type="InterPro" id="IPR036388">
    <property type="entry name" value="WH-like_DNA-bd_sf"/>
</dbReference>